<evidence type="ECO:0000256" key="8">
    <source>
        <dbReference type="SAM" id="SignalP"/>
    </source>
</evidence>
<dbReference type="GO" id="GO:0046872">
    <property type="term" value="F:metal ion binding"/>
    <property type="evidence" value="ECO:0007669"/>
    <property type="project" value="UniProtKB-KW"/>
</dbReference>
<dbReference type="EMBL" id="CCKQ01018185">
    <property type="protein sequence ID" value="CDW90125.1"/>
    <property type="molecule type" value="Genomic_DNA"/>
</dbReference>
<comment type="cofactor">
    <cofactor evidence="1">
        <name>Zn(2+)</name>
        <dbReference type="ChEBI" id="CHEBI:29105"/>
    </cofactor>
</comment>
<dbReference type="SMART" id="SM00872">
    <property type="entry name" value="Alpha-mann_mid"/>
    <property type="match status" value="1"/>
</dbReference>
<dbReference type="PANTHER" id="PTHR11607">
    <property type="entry name" value="ALPHA-MANNOSIDASE"/>
    <property type="match status" value="1"/>
</dbReference>
<dbReference type="GO" id="GO:0030246">
    <property type="term" value="F:carbohydrate binding"/>
    <property type="evidence" value="ECO:0007669"/>
    <property type="project" value="InterPro"/>
</dbReference>
<dbReference type="InterPro" id="IPR028995">
    <property type="entry name" value="Glyco_hydro_57/38_cen_sf"/>
</dbReference>
<dbReference type="InParanoid" id="A0A078B6G9"/>
<evidence type="ECO:0000256" key="1">
    <source>
        <dbReference type="ARBA" id="ARBA00001947"/>
    </source>
</evidence>
<comment type="similarity">
    <text evidence="2">Belongs to the glycosyl hydrolase 38 family.</text>
</comment>
<dbReference type="Pfam" id="PF07748">
    <property type="entry name" value="Glyco_hydro_38C"/>
    <property type="match status" value="1"/>
</dbReference>
<protein>
    <submittedName>
        <fullName evidence="10">Glycosyl hydrolases family 38 protein</fullName>
    </submittedName>
</protein>
<dbReference type="InterPro" id="IPR015341">
    <property type="entry name" value="Glyco_hydro_38_cen"/>
</dbReference>
<keyword evidence="4 10" id="KW-0378">Hydrolase</keyword>
<evidence type="ECO:0000259" key="9">
    <source>
        <dbReference type="SMART" id="SM00872"/>
    </source>
</evidence>
<evidence type="ECO:0000256" key="3">
    <source>
        <dbReference type="ARBA" id="ARBA00022723"/>
    </source>
</evidence>
<dbReference type="PANTHER" id="PTHR11607:SF3">
    <property type="entry name" value="LYSOSOMAL ALPHA-MANNOSIDASE"/>
    <property type="match status" value="1"/>
</dbReference>
<dbReference type="Gene3D" id="2.60.40.1360">
    <property type="match status" value="1"/>
</dbReference>
<evidence type="ECO:0000256" key="7">
    <source>
        <dbReference type="ARBA" id="ARBA00023295"/>
    </source>
</evidence>
<evidence type="ECO:0000256" key="4">
    <source>
        <dbReference type="ARBA" id="ARBA00022801"/>
    </source>
</evidence>
<keyword evidence="5" id="KW-0862">Zinc</keyword>
<dbReference type="OrthoDB" id="2016903at2759"/>
<dbReference type="Gene3D" id="2.70.98.30">
    <property type="entry name" value="Golgi alpha-mannosidase II, domain 4"/>
    <property type="match status" value="1"/>
</dbReference>
<evidence type="ECO:0000313" key="11">
    <source>
        <dbReference type="Proteomes" id="UP000039865"/>
    </source>
</evidence>
<name>A0A078B6G9_STYLE</name>
<keyword evidence="3" id="KW-0479">Metal-binding</keyword>
<dbReference type="InterPro" id="IPR027291">
    <property type="entry name" value="Glyco_hydro_38_N_sf"/>
</dbReference>
<keyword evidence="11" id="KW-1185">Reference proteome</keyword>
<dbReference type="OMA" id="FIWRPSK"/>
<dbReference type="SUPFAM" id="SSF74650">
    <property type="entry name" value="Galactose mutarotase-like"/>
    <property type="match status" value="1"/>
</dbReference>
<evidence type="ECO:0000256" key="2">
    <source>
        <dbReference type="ARBA" id="ARBA00009792"/>
    </source>
</evidence>
<evidence type="ECO:0000256" key="5">
    <source>
        <dbReference type="ARBA" id="ARBA00022833"/>
    </source>
</evidence>
<dbReference type="InterPro" id="IPR050843">
    <property type="entry name" value="Glycosyl_Hydrlase_38"/>
</dbReference>
<dbReference type="InterPro" id="IPR037094">
    <property type="entry name" value="Glyco_hydro_38_cen_sf"/>
</dbReference>
<keyword evidence="7" id="KW-0326">Glycosidase</keyword>
<feature type="domain" description="Glycoside hydrolase family 38 central" evidence="9">
    <location>
        <begin position="368"/>
        <end position="451"/>
    </location>
</feature>
<dbReference type="Pfam" id="PF09261">
    <property type="entry name" value="Alpha-mann_mid"/>
    <property type="match status" value="1"/>
</dbReference>
<dbReference type="SUPFAM" id="SSF88713">
    <property type="entry name" value="Glycoside hydrolase/deacetylase"/>
    <property type="match status" value="1"/>
</dbReference>
<dbReference type="Proteomes" id="UP000039865">
    <property type="component" value="Unassembled WGS sequence"/>
</dbReference>
<evidence type="ECO:0000313" key="10">
    <source>
        <dbReference type="EMBL" id="CDW90125.1"/>
    </source>
</evidence>
<dbReference type="GO" id="GO:0004559">
    <property type="term" value="F:alpha-mannosidase activity"/>
    <property type="evidence" value="ECO:0007669"/>
    <property type="project" value="InterPro"/>
</dbReference>
<dbReference type="CDD" id="cd10810">
    <property type="entry name" value="GH38N_AMII_LAM_like"/>
    <property type="match status" value="1"/>
</dbReference>
<gene>
    <name evidence="10" type="primary">Contig17965.g19093</name>
    <name evidence="10" type="ORF">STYLEM_19265</name>
</gene>
<dbReference type="FunFam" id="1.20.1270.50:FF:000002">
    <property type="entry name" value="Alpha-mannosidase"/>
    <property type="match status" value="1"/>
</dbReference>
<feature type="chain" id="PRO_5001729937" evidence="8">
    <location>
        <begin position="19"/>
        <end position="1043"/>
    </location>
</feature>
<dbReference type="InterPro" id="IPR000602">
    <property type="entry name" value="Glyco_hydro_38_N"/>
</dbReference>
<dbReference type="InterPro" id="IPR011013">
    <property type="entry name" value="Gal_mutarotase_sf_dom"/>
</dbReference>
<keyword evidence="6" id="KW-1015">Disulfide bond</keyword>
<accession>A0A078B6G9</accession>
<dbReference type="InterPro" id="IPR011330">
    <property type="entry name" value="Glyco_hydro/deAcase_b/a-brl"/>
</dbReference>
<feature type="signal peptide" evidence="8">
    <location>
        <begin position="1"/>
        <end position="18"/>
    </location>
</feature>
<dbReference type="GO" id="GO:0006013">
    <property type="term" value="P:mannose metabolic process"/>
    <property type="evidence" value="ECO:0007669"/>
    <property type="project" value="InterPro"/>
</dbReference>
<dbReference type="InterPro" id="IPR011682">
    <property type="entry name" value="Glyco_hydro_38_C"/>
</dbReference>
<keyword evidence="8" id="KW-0732">Signal</keyword>
<dbReference type="SUPFAM" id="SSF88688">
    <property type="entry name" value="Families 57/38 glycoside transferase middle domain"/>
    <property type="match status" value="1"/>
</dbReference>
<dbReference type="Pfam" id="PF01074">
    <property type="entry name" value="Glyco_hydro_38N"/>
    <property type="match status" value="1"/>
</dbReference>
<dbReference type="Gene3D" id="1.20.1270.50">
    <property type="entry name" value="Glycoside hydrolase family 38, central domain"/>
    <property type="match status" value="2"/>
</dbReference>
<reference evidence="10 11" key="1">
    <citation type="submission" date="2014-06" db="EMBL/GenBank/DDBJ databases">
        <authorList>
            <person name="Swart Estienne"/>
        </authorList>
    </citation>
    <scope>NUCLEOTIDE SEQUENCE [LARGE SCALE GENOMIC DNA]</scope>
    <source>
        <strain evidence="10 11">130c</strain>
    </source>
</reference>
<dbReference type="Gene3D" id="3.20.110.10">
    <property type="entry name" value="Glycoside hydrolase 38, N terminal domain"/>
    <property type="match status" value="1"/>
</dbReference>
<dbReference type="AlphaFoldDB" id="A0A078B6G9"/>
<sequence length="1043" mass="120899">MRKLSIVTLLSLALSVQSSSNFKDTLNSFLHKDQVQGKDKKFQEKGPDHLYVHLIPHTHDDVGWLKTVDEYFAGSRYDIQIGNVELILDTTIDALLENPDRKFSYVEMKFLTMWWKGQTEQRKDDVRKLVKEGRLEFLNGGWSMHDEACTHYEDMINNMLIGNQFLLDEFGVKPRIAWHIDPFGHSSANVRLFADMGFEAWFFSRLDYQDRDRRLKDKEMEFIWRPFFDHFGSTKQVFTHSLYYGYRSPPDFDYDSDSTDDPFVDDPDLSTFNADVKSAQFMQWVTQVSANYATNHIMQVMGEDFKYANAKRNFKSMDRLIKYFNNRYSNVTLLYSTPSQYINALNKLDRKWPTKYDDMFPYADRNDSFWTGYFSSRANDKEFIRKGSHQTHASMKLYSVEVVNEDVDQVRVNNVLAQKDQMLDVMGISQHHDAAPGTGKQAVANNYAKRMASSIESNNQLFSKIIGEAAQALAGVNANQDWEWCFRENNTYLECPISKHSTDSKLNMVVGVYNPSALTQNIVSIAVPHANIDVKRFNQTQSKMVFENANAAVICEDETQEDGSTVKNCWLYVESEIDGHQVGLITIVYDAEANLEVQKQTQGDITIENQYESLTYGGYAQDIGAEFSLEKKEYEQEFTLSFDLRYWPSYQGTGRQVSGVYIFAPDSFTPDSLSYSKIDSVYFMKSDVIQQITLVYNDPESKQRATVKIRLYKYSRTSEWNVKTESIPLTTQGQEVTVNFRIVDLDNNSTFYTDSNALEMQKRVLNYRPTWNFSNFDSVTPNYYPINSAIAVRDAKQQTQMTVMNSRPQGGSVLKPGRIELMHNRRMYVDDRRGMGEPLNETNQYDQGIWVTSNYYLHVFNMSHEHSAQRAKQVHQDEPLQYFFNFNYNLNPKLIDPDMKRLPSGKELRDQFGFPETGKIEIFPMSRSSVILRLENIADKFDLAQNQSQKVPYLQIDEMAKTIFRLANNGEEVSQVIISETSLLGTELYSYMQSDKIQWKGVDDDFIKQPVQPSDISTYNIALEAQRIRTFYIQFLVYDEIIQ</sequence>
<organism evidence="10 11">
    <name type="scientific">Stylonychia lemnae</name>
    <name type="common">Ciliate</name>
    <dbReference type="NCBI Taxonomy" id="5949"/>
    <lineage>
        <taxon>Eukaryota</taxon>
        <taxon>Sar</taxon>
        <taxon>Alveolata</taxon>
        <taxon>Ciliophora</taxon>
        <taxon>Intramacronucleata</taxon>
        <taxon>Spirotrichea</taxon>
        <taxon>Stichotrichia</taxon>
        <taxon>Sporadotrichida</taxon>
        <taxon>Oxytrichidae</taxon>
        <taxon>Stylonychinae</taxon>
        <taxon>Stylonychia</taxon>
    </lineage>
</organism>
<evidence type="ECO:0000256" key="6">
    <source>
        <dbReference type="ARBA" id="ARBA00023157"/>
    </source>
</evidence>
<proteinExistence type="inferred from homology"/>